<feature type="transmembrane region" description="Helical" evidence="1">
    <location>
        <begin position="188"/>
        <end position="209"/>
    </location>
</feature>
<keyword evidence="1" id="KW-0472">Membrane</keyword>
<dbReference type="RefSeq" id="WP_025243640.1">
    <property type="nucleotide sequence ID" value="NZ_CP007441.1"/>
</dbReference>
<dbReference type="OrthoDB" id="9786473at2"/>
<feature type="transmembrane region" description="Helical" evidence="1">
    <location>
        <begin position="36"/>
        <end position="53"/>
    </location>
</feature>
<dbReference type="PIRSF" id="PIRSF020606">
    <property type="entry name" value="UCP020606"/>
    <property type="match status" value="1"/>
</dbReference>
<dbReference type="KEGG" id="pstt:CH92_21005"/>
<reference evidence="3" key="1">
    <citation type="journal article" date="2014" name="Genome Announc.">
        <title>Complete Genome Sequence of the Highly Transformable Pseudomonas stutzeri Strain 28a24.</title>
        <authorList>
            <person name="Smith B.A."/>
            <person name="Dougherty K.M."/>
            <person name="Baltrus D.A."/>
        </authorList>
    </citation>
    <scope>NUCLEOTIDE SEQUENCE [LARGE SCALE GENOMIC DNA]</scope>
    <source>
        <strain evidence="3">28a24</strain>
    </source>
</reference>
<organism evidence="2 3">
    <name type="scientific">Stutzerimonas stutzeri</name>
    <name type="common">Pseudomonas stutzeri</name>
    <dbReference type="NCBI Taxonomy" id="316"/>
    <lineage>
        <taxon>Bacteria</taxon>
        <taxon>Pseudomonadati</taxon>
        <taxon>Pseudomonadota</taxon>
        <taxon>Gammaproteobacteria</taxon>
        <taxon>Pseudomonadales</taxon>
        <taxon>Pseudomonadaceae</taxon>
        <taxon>Stutzerimonas</taxon>
    </lineage>
</organism>
<name>W8RFW4_STUST</name>
<evidence type="ECO:0000313" key="3">
    <source>
        <dbReference type="Proteomes" id="UP000019522"/>
    </source>
</evidence>
<dbReference type="InterPro" id="IPR014509">
    <property type="entry name" value="YjdF-like"/>
</dbReference>
<keyword evidence="1" id="KW-0812">Transmembrane</keyword>
<reference evidence="2 3" key="2">
    <citation type="submission" date="2014-03" db="EMBL/GenBank/DDBJ databases">
        <authorList>
            <person name="Baltrus D."/>
            <person name="Dougherty K."/>
        </authorList>
    </citation>
    <scope>NUCLEOTIDE SEQUENCE</scope>
    <source>
        <strain evidence="2 3">28a24</strain>
    </source>
</reference>
<keyword evidence="1" id="KW-1133">Transmembrane helix</keyword>
<evidence type="ECO:0000256" key="1">
    <source>
        <dbReference type="SAM" id="Phobius"/>
    </source>
</evidence>
<sequence length="225" mass="25012">MDADRSHRRYLLTLLLLFLAIWGALAISPVDRHDWLLENQLVLVLAVALLLGHRHYLPSPAAATLIVIYLCIHQLGAHYTYAKVPYDDWWQALTGESLNQALGWERNQFDRLAHLSYGLLLAYPIREVLIRLGLRPGLWSLLLPVDIVLSTSAIYELIEWFGAEALSAGEGRTFLATQDDRWDPQKDMALAAAGAIVAMVLTTMLSGAARQALRRGSSGRSAARS</sequence>
<dbReference type="Proteomes" id="UP000019522">
    <property type="component" value="Chromosome"/>
</dbReference>
<proteinExistence type="predicted"/>
<accession>W8RFW4</accession>
<dbReference type="PATRIC" id="fig|316.77.peg.4199"/>
<dbReference type="AlphaFoldDB" id="W8RFW4"/>
<dbReference type="Pfam" id="PF09997">
    <property type="entry name" value="DUF2238"/>
    <property type="match status" value="1"/>
</dbReference>
<evidence type="ECO:0000313" key="2">
    <source>
        <dbReference type="EMBL" id="AHL77422.1"/>
    </source>
</evidence>
<dbReference type="EMBL" id="CP007441">
    <property type="protein sequence ID" value="AHL77422.1"/>
    <property type="molecule type" value="Genomic_DNA"/>
</dbReference>
<dbReference type="InterPro" id="IPR058534">
    <property type="entry name" value="YjdF"/>
</dbReference>
<feature type="transmembrane region" description="Helical" evidence="1">
    <location>
        <begin position="60"/>
        <end position="81"/>
    </location>
</feature>
<protein>
    <submittedName>
        <fullName evidence="2">Membrane protein</fullName>
    </submittedName>
</protein>
<gene>
    <name evidence="2" type="ORF">CH92_21005</name>
</gene>